<gene>
    <name evidence="1" type="ORF">L2E82_14120</name>
</gene>
<dbReference type="Proteomes" id="UP001055811">
    <property type="component" value="Linkage Group LG03"/>
</dbReference>
<proteinExistence type="predicted"/>
<protein>
    <submittedName>
        <fullName evidence="1">Uncharacterized protein</fullName>
    </submittedName>
</protein>
<accession>A0ACB9EZ32</accession>
<reference evidence="1 2" key="2">
    <citation type="journal article" date="2022" name="Mol. Ecol. Resour.">
        <title>The genomes of chicory, endive, great burdock and yacon provide insights into Asteraceae paleo-polyploidization history and plant inulin production.</title>
        <authorList>
            <person name="Fan W."/>
            <person name="Wang S."/>
            <person name="Wang H."/>
            <person name="Wang A."/>
            <person name="Jiang F."/>
            <person name="Liu H."/>
            <person name="Zhao H."/>
            <person name="Xu D."/>
            <person name="Zhang Y."/>
        </authorList>
    </citation>
    <scope>NUCLEOTIDE SEQUENCE [LARGE SCALE GENOMIC DNA]</scope>
    <source>
        <strain evidence="2">cv. Punajuju</strain>
        <tissue evidence="1">Leaves</tissue>
    </source>
</reference>
<organism evidence="1 2">
    <name type="scientific">Cichorium intybus</name>
    <name type="common">Chicory</name>
    <dbReference type="NCBI Taxonomy" id="13427"/>
    <lineage>
        <taxon>Eukaryota</taxon>
        <taxon>Viridiplantae</taxon>
        <taxon>Streptophyta</taxon>
        <taxon>Embryophyta</taxon>
        <taxon>Tracheophyta</taxon>
        <taxon>Spermatophyta</taxon>
        <taxon>Magnoliopsida</taxon>
        <taxon>eudicotyledons</taxon>
        <taxon>Gunneridae</taxon>
        <taxon>Pentapetalae</taxon>
        <taxon>asterids</taxon>
        <taxon>campanulids</taxon>
        <taxon>Asterales</taxon>
        <taxon>Asteraceae</taxon>
        <taxon>Cichorioideae</taxon>
        <taxon>Cichorieae</taxon>
        <taxon>Cichoriinae</taxon>
        <taxon>Cichorium</taxon>
    </lineage>
</organism>
<name>A0ACB9EZ32_CICIN</name>
<evidence type="ECO:0000313" key="2">
    <source>
        <dbReference type="Proteomes" id="UP001055811"/>
    </source>
</evidence>
<keyword evidence="2" id="KW-1185">Reference proteome</keyword>
<dbReference type="EMBL" id="CM042011">
    <property type="protein sequence ID" value="KAI3764117.1"/>
    <property type="molecule type" value="Genomic_DNA"/>
</dbReference>
<evidence type="ECO:0000313" key="1">
    <source>
        <dbReference type="EMBL" id="KAI3764117.1"/>
    </source>
</evidence>
<comment type="caution">
    <text evidence="1">The sequence shown here is derived from an EMBL/GenBank/DDBJ whole genome shotgun (WGS) entry which is preliminary data.</text>
</comment>
<reference evidence="2" key="1">
    <citation type="journal article" date="2022" name="Mol. Ecol. Resour.">
        <title>The genomes of chicory, endive, great burdock and yacon provide insights into Asteraceae palaeo-polyploidization history and plant inulin production.</title>
        <authorList>
            <person name="Fan W."/>
            <person name="Wang S."/>
            <person name="Wang H."/>
            <person name="Wang A."/>
            <person name="Jiang F."/>
            <person name="Liu H."/>
            <person name="Zhao H."/>
            <person name="Xu D."/>
            <person name="Zhang Y."/>
        </authorList>
    </citation>
    <scope>NUCLEOTIDE SEQUENCE [LARGE SCALE GENOMIC DNA]</scope>
    <source>
        <strain evidence="2">cv. Punajuju</strain>
    </source>
</reference>
<sequence>MRLISVCSEEAREVGRQVASGACPHCQGKVEAVDTENKWRFCCLPISYVNKRKYFCTLCSRRLLSDSLRYDSKNAFLYIKARKIVMHMVEMCNSLSITATVHNYHRTLSI</sequence>